<dbReference type="eggNOG" id="COG0583">
    <property type="taxonomic scope" value="Bacteria"/>
</dbReference>
<dbReference type="InterPro" id="IPR005119">
    <property type="entry name" value="LysR_subst-bd"/>
</dbReference>
<dbReference type="Pfam" id="PF03466">
    <property type="entry name" value="LysR_substrate"/>
    <property type="match status" value="1"/>
</dbReference>
<protein>
    <submittedName>
        <fullName evidence="6">Transcriptional regulator, LysR family</fullName>
    </submittedName>
</protein>
<sequence>MTHFRLPPLKSLLAFRHAAKSLSFKEASEHLNVTQAAISQQIKTLEYTLDMTLFERQTRQVSLTVEGEQLYQYVEQAFDLLEQGVRTIVEDPNPNRLAISTLPSFASRWLVSRIGTFQAIEQSLNLYLIPGLQIASFQDQELDISVRFGQGSYSDLKSELLFEEFLIPICHPSLIDQNLPIKPQLAKLQIIEDSGPDMTATWSVLQQHIVDDTRKLPSHLKVSDATILIEALLSGQGISMIRFSLVYDLIKKGQLISPLPFYMKSTYHFYLVAPPSHFKYEKVQKFRKWLKQEVKEIQTSWEEYRDQTEGLILIDPTEQKHSPNNR</sequence>
<dbReference type="OrthoDB" id="6787458at2"/>
<dbReference type="PANTHER" id="PTHR30537:SF26">
    <property type="entry name" value="GLYCINE CLEAVAGE SYSTEM TRANSCRIPTIONAL ACTIVATOR"/>
    <property type="match status" value="1"/>
</dbReference>
<dbReference type="PATRIC" id="fig|717774.3.peg.4065"/>
<dbReference type="Gene3D" id="3.40.190.10">
    <property type="entry name" value="Periplasmic binding protein-like II"/>
    <property type="match status" value="2"/>
</dbReference>
<dbReference type="PANTHER" id="PTHR30537">
    <property type="entry name" value="HTH-TYPE TRANSCRIPTIONAL REGULATOR"/>
    <property type="match status" value="1"/>
</dbReference>
<dbReference type="RefSeq" id="WP_013663051.1">
    <property type="nucleotide sequence ID" value="NC_015276.1"/>
</dbReference>
<evidence type="ECO:0000256" key="1">
    <source>
        <dbReference type="ARBA" id="ARBA00009437"/>
    </source>
</evidence>
<evidence type="ECO:0000259" key="5">
    <source>
        <dbReference type="PROSITE" id="PS50931"/>
    </source>
</evidence>
<dbReference type="AlphaFoldDB" id="F2JYM0"/>
<dbReference type="EMBL" id="CP002583">
    <property type="protein sequence ID" value="ADZ93149.1"/>
    <property type="molecule type" value="Genomic_DNA"/>
</dbReference>
<evidence type="ECO:0000313" key="6">
    <source>
        <dbReference type="EMBL" id="ADZ93149.1"/>
    </source>
</evidence>
<dbReference type="FunFam" id="1.10.10.10:FF:000001">
    <property type="entry name" value="LysR family transcriptional regulator"/>
    <property type="match status" value="1"/>
</dbReference>
<evidence type="ECO:0000256" key="3">
    <source>
        <dbReference type="ARBA" id="ARBA00023125"/>
    </source>
</evidence>
<dbReference type="GO" id="GO:0003700">
    <property type="term" value="F:DNA-binding transcription factor activity"/>
    <property type="evidence" value="ECO:0007669"/>
    <property type="project" value="InterPro"/>
</dbReference>
<dbReference type="PRINTS" id="PR00039">
    <property type="entry name" value="HTHLYSR"/>
</dbReference>
<dbReference type="SUPFAM" id="SSF53850">
    <property type="entry name" value="Periplasmic binding protein-like II"/>
    <property type="match status" value="1"/>
</dbReference>
<proteinExistence type="inferred from homology"/>
<keyword evidence="4" id="KW-0804">Transcription</keyword>
<dbReference type="GO" id="GO:0006351">
    <property type="term" value="P:DNA-templated transcription"/>
    <property type="evidence" value="ECO:0007669"/>
    <property type="project" value="TreeGrafter"/>
</dbReference>
<dbReference type="PROSITE" id="PS50931">
    <property type="entry name" value="HTH_LYSR"/>
    <property type="match status" value="1"/>
</dbReference>
<keyword evidence="3" id="KW-0238">DNA-binding</keyword>
<gene>
    <name evidence="6" type="ordered locus">Marme_3940</name>
</gene>
<dbReference type="Pfam" id="PF00126">
    <property type="entry name" value="HTH_1"/>
    <property type="match status" value="1"/>
</dbReference>
<dbReference type="Gene3D" id="1.10.10.10">
    <property type="entry name" value="Winged helix-like DNA-binding domain superfamily/Winged helix DNA-binding domain"/>
    <property type="match status" value="1"/>
</dbReference>
<dbReference type="InterPro" id="IPR036390">
    <property type="entry name" value="WH_DNA-bd_sf"/>
</dbReference>
<dbReference type="KEGG" id="mme:Marme_3940"/>
<accession>F2JYM0</accession>
<comment type="similarity">
    <text evidence="1">Belongs to the LysR transcriptional regulatory family.</text>
</comment>
<dbReference type="Proteomes" id="UP000001062">
    <property type="component" value="Chromosome"/>
</dbReference>
<dbReference type="CDD" id="cd08432">
    <property type="entry name" value="PBP2_GcdR_TrpI_HvrB_AmpR_like"/>
    <property type="match status" value="1"/>
</dbReference>
<keyword evidence="7" id="KW-1185">Reference proteome</keyword>
<name>F2JYM0_MARM1</name>
<dbReference type="STRING" id="717774.Marme_3940"/>
<dbReference type="HOGENOM" id="CLU_039613_37_0_6"/>
<organism evidence="6 7">
    <name type="scientific">Marinomonas mediterranea (strain ATCC 700492 / JCM 21426 / NBRC 103028 / MMB-1)</name>
    <dbReference type="NCBI Taxonomy" id="717774"/>
    <lineage>
        <taxon>Bacteria</taxon>
        <taxon>Pseudomonadati</taxon>
        <taxon>Pseudomonadota</taxon>
        <taxon>Gammaproteobacteria</taxon>
        <taxon>Oceanospirillales</taxon>
        <taxon>Oceanospirillaceae</taxon>
        <taxon>Marinomonas</taxon>
    </lineage>
</organism>
<dbReference type="InterPro" id="IPR000847">
    <property type="entry name" value="LysR_HTH_N"/>
</dbReference>
<feature type="domain" description="HTH lysR-type" evidence="5">
    <location>
        <begin position="7"/>
        <end position="64"/>
    </location>
</feature>
<evidence type="ECO:0000256" key="4">
    <source>
        <dbReference type="ARBA" id="ARBA00023163"/>
    </source>
</evidence>
<dbReference type="InterPro" id="IPR058163">
    <property type="entry name" value="LysR-type_TF_proteobact-type"/>
</dbReference>
<evidence type="ECO:0000313" key="7">
    <source>
        <dbReference type="Proteomes" id="UP000001062"/>
    </source>
</evidence>
<keyword evidence="2" id="KW-0805">Transcription regulation</keyword>
<evidence type="ECO:0000256" key="2">
    <source>
        <dbReference type="ARBA" id="ARBA00023015"/>
    </source>
</evidence>
<reference evidence="6 7" key="1">
    <citation type="journal article" date="2012" name="Stand. Genomic Sci.">
        <title>Complete genome sequence of the melanogenic marine bacterium Marinomonas mediterranea type strain (MMB-1(T)).</title>
        <authorList>
            <person name="Lucas-Elio P."/>
            <person name="Goodwin L."/>
            <person name="Woyke T."/>
            <person name="Pitluck S."/>
            <person name="Nolan M."/>
            <person name="Kyrpides N.C."/>
            <person name="Detter J.C."/>
            <person name="Copeland A."/>
            <person name="Teshima H."/>
            <person name="Bruce D."/>
            <person name="Detter C."/>
            <person name="Tapia R."/>
            <person name="Han S."/>
            <person name="Land M.L."/>
            <person name="Ivanova N."/>
            <person name="Mikhailova N."/>
            <person name="Johnston A.W."/>
            <person name="Sanchez-Amat A."/>
        </authorList>
    </citation>
    <scope>NUCLEOTIDE SEQUENCE [LARGE SCALE GENOMIC DNA]</scope>
    <source>
        <strain evidence="7">ATCC 700492 / JCM 21426 / NBRC 103028 / MMB-1</strain>
    </source>
</reference>
<dbReference type="GO" id="GO:0043565">
    <property type="term" value="F:sequence-specific DNA binding"/>
    <property type="evidence" value="ECO:0007669"/>
    <property type="project" value="TreeGrafter"/>
</dbReference>
<dbReference type="SUPFAM" id="SSF46785">
    <property type="entry name" value="Winged helix' DNA-binding domain"/>
    <property type="match status" value="1"/>
</dbReference>
<dbReference type="InterPro" id="IPR036388">
    <property type="entry name" value="WH-like_DNA-bd_sf"/>
</dbReference>